<name>A0AAV4MKY3_9ARAC</name>
<comment type="caution">
    <text evidence="1">The sequence shown here is derived from an EMBL/GenBank/DDBJ whole genome shotgun (WGS) entry which is preliminary data.</text>
</comment>
<dbReference type="EMBL" id="BPLQ01000575">
    <property type="protein sequence ID" value="GIX73066.1"/>
    <property type="molecule type" value="Genomic_DNA"/>
</dbReference>
<reference evidence="1 2" key="1">
    <citation type="submission" date="2021-06" db="EMBL/GenBank/DDBJ databases">
        <title>Caerostris darwini draft genome.</title>
        <authorList>
            <person name="Kono N."/>
            <person name="Arakawa K."/>
        </authorList>
    </citation>
    <scope>NUCLEOTIDE SEQUENCE [LARGE SCALE GENOMIC DNA]</scope>
</reference>
<protein>
    <submittedName>
        <fullName evidence="1">Uncharacterized protein</fullName>
    </submittedName>
</protein>
<gene>
    <name evidence="1" type="ORF">CDAR_440711</name>
</gene>
<evidence type="ECO:0000313" key="2">
    <source>
        <dbReference type="Proteomes" id="UP001054837"/>
    </source>
</evidence>
<dbReference type="Proteomes" id="UP001054837">
    <property type="component" value="Unassembled WGS sequence"/>
</dbReference>
<dbReference type="AlphaFoldDB" id="A0AAV4MKY3"/>
<evidence type="ECO:0000313" key="1">
    <source>
        <dbReference type="EMBL" id="GIX73066.1"/>
    </source>
</evidence>
<keyword evidence="2" id="KW-1185">Reference proteome</keyword>
<accession>A0AAV4MKY3</accession>
<sequence>MLSTLNPEHELYPPIKHYYIPFPRCSVITENRSDLFKNFLSESSNTPMNWKHYGEGMGQNFKGWCPTLHNKEVPGLSHPVANDLGWTAI</sequence>
<proteinExistence type="predicted"/>
<organism evidence="1 2">
    <name type="scientific">Caerostris darwini</name>
    <dbReference type="NCBI Taxonomy" id="1538125"/>
    <lineage>
        <taxon>Eukaryota</taxon>
        <taxon>Metazoa</taxon>
        <taxon>Ecdysozoa</taxon>
        <taxon>Arthropoda</taxon>
        <taxon>Chelicerata</taxon>
        <taxon>Arachnida</taxon>
        <taxon>Araneae</taxon>
        <taxon>Araneomorphae</taxon>
        <taxon>Entelegynae</taxon>
        <taxon>Araneoidea</taxon>
        <taxon>Araneidae</taxon>
        <taxon>Caerostris</taxon>
    </lineage>
</organism>